<dbReference type="EMBL" id="PDDY01000004">
    <property type="protein sequence ID" value="PEH38609.1"/>
    <property type="molecule type" value="Genomic_DNA"/>
</dbReference>
<evidence type="ECO:0000313" key="1">
    <source>
        <dbReference type="EMBL" id="PEH38609.1"/>
    </source>
</evidence>
<organism evidence="1 2">
    <name type="scientific">Burkholderia gladioli</name>
    <name type="common">Pseudomonas marginata</name>
    <name type="synonym">Phytomonas marginata</name>
    <dbReference type="NCBI Taxonomy" id="28095"/>
    <lineage>
        <taxon>Bacteria</taxon>
        <taxon>Pseudomonadati</taxon>
        <taxon>Pseudomonadota</taxon>
        <taxon>Betaproteobacteria</taxon>
        <taxon>Burkholderiales</taxon>
        <taxon>Burkholderiaceae</taxon>
        <taxon>Burkholderia</taxon>
    </lineage>
</organism>
<dbReference type="AlphaFoldDB" id="A0A2A7S5C2"/>
<protein>
    <submittedName>
        <fullName evidence="1">Sodium:proton symporter</fullName>
    </submittedName>
</protein>
<sequence length="53" mass="6128">MDSDLYFYTVVREFQALLEVRRYDVGSDAIERRQNGGFDASTVRRAVFTTFAS</sequence>
<evidence type="ECO:0000313" key="2">
    <source>
        <dbReference type="Proteomes" id="UP000220629"/>
    </source>
</evidence>
<comment type="caution">
    <text evidence="1">The sequence shown here is derived from an EMBL/GenBank/DDBJ whole genome shotgun (WGS) entry which is preliminary data.</text>
</comment>
<name>A0A2A7S5C2_BURGA</name>
<gene>
    <name evidence="1" type="ORF">CRM94_30025</name>
</gene>
<accession>A0A2A7S5C2</accession>
<proteinExistence type="predicted"/>
<dbReference type="Proteomes" id="UP000220629">
    <property type="component" value="Unassembled WGS sequence"/>
</dbReference>
<reference evidence="2" key="1">
    <citation type="submission" date="2017-09" db="EMBL/GenBank/DDBJ databases">
        <title>FDA dAtabase for Regulatory Grade micrObial Sequences (FDA-ARGOS): Supporting development and validation of Infectious Disease Dx tests.</title>
        <authorList>
            <person name="Minogue T."/>
            <person name="Wolcott M."/>
            <person name="Wasieloski L."/>
            <person name="Aguilar W."/>
            <person name="Moore D."/>
            <person name="Tallon L."/>
            <person name="Sadzewicz L."/>
            <person name="Ott S."/>
            <person name="Zhao X."/>
            <person name="Nagaraj S."/>
            <person name="Vavikolanu K."/>
            <person name="Aluvathingal J."/>
            <person name="Nadendla S."/>
            <person name="Sichtig H."/>
        </authorList>
    </citation>
    <scope>NUCLEOTIDE SEQUENCE [LARGE SCALE GENOMIC DNA]</scope>
    <source>
        <strain evidence="2">FDAARGOS_390</strain>
    </source>
</reference>